<feature type="transmembrane region" description="Helical" evidence="7">
    <location>
        <begin position="178"/>
        <end position="198"/>
    </location>
</feature>
<reference evidence="9 10" key="1">
    <citation type="submission" date="2018-11" db="EMBL/GenBank/DDBJ databases">
        <authorList>
            <person name="Li F."/>
        </authorList>
    </citation>
    <scope>NUCLEOTIDE SEQUENCE [LARGE SCALE GENOMIC DNA]</scope>
    <source>
        <strain evidence="9 10">Gsoil 097</strain>
    </source>
</reference>
<keyword evidence="6 7" id="KW-0472">Membrane</keyword>
<evidence type="ECO:0000259" key="8">
    <source>
        <dbReference type="PROSITE" id="PS50156"/>
    </source>
</evidence>
<dbReference type="PANTHER" id="PTHR33406">
    <property type="entry name" value="MEMBRANE PROTEIN MJ1562-RELATED"/>
    <property type="match status" value="1"/>
</dbReference>
<feature type="transmembrane region" description="Helical" evidence="7">
    <location>
        <begin position="229"/>
        <end position="249"/>
    </location>
</feature>
<gene>
    <name evidence="9" type="ORF">EFK50_11450</name>
</gene>
<proteinExistence type="inferred from homology"/>
<feature type="transmembrane region" description="Helical" evidence="7">
    <location>
        <begin position="304"/>
        <end position="327"/>
    </location>
</feature>
<organism evidence="9 10">
    <name type="scientific">Nocardioides marmoriginsengisoli</name>
    <dbReference type="NCBI Taxonomy" id="661483"/>
    <lineage>
        <taxon>Bacteria</taxon>
        <taxon>Bacillati</taxon>
        <taxon>Actinomycetota</taxon>
        <taxon>Actinomycetes</taxon>
        <taxon>Propionibacteriales</taxon>
        <taxon>Nocardioidaceae</taxon>
        <taxon>Nocardioides</taxon>
    </lineage>
</organism>
<evidence type="ECO:0000256" key="1">
    <source>
        <dbReference type="ARBA" id="ARBA00004651"/>
    </source>
</evidence>
<comment type="caution">
    <text evidence="9">The sequence shown here is derived from an EMBL/GenBank/DDBJ whole genome shotgun (WGS) entry which is preliminary data.</text>
</comment>
<comment type="similarity">
    <text evidence="2">Belongs to the resistance-nodulation-cell division (RND) (TC 2.A.6) family. MmpL subfamily.</text>
</comment>
<dbReference type="PROSITE" id="PS50156">
    <property type="entry name" value="SSD"/>
    <property type="match status" value="1"/>
</dbReference>
<dbReference type="OrthoDB" id="7051771at2"/>
<dbReference type="PANTHER" id="PTHR33406:SF11">
    <property type="entry name" value="MEMBRANE PROTEIN SCO6666-RELATED"/>
    <property type="match status" value="1"/>
</dbReference>
<evidence type="ECO:0000313" key="10">
    <source>
        <dbReference type="Proteomes" id="UP000267128"/>
    </source>
</evidence>
<dbReference type="InterPro" id="IPR000731">
    <property type="entry name" value="SSD"/>
</dbReference>
<feature type="transmembrane region" description="Helical" evidence="7">
    <location>
        <begin position="567"/>
        <end position="590"/>
    </location>
</feature>
<dbReference type="SUPFAM" id="SSF82866">
    <property type="entry name" value="Multidrug efflux transporter AcrB transmembrane domain"/>
    <property type="match status" value="2"/>
</dbReference>
<dbReference type="RefSeq" id="WP_123227681.1">
    <property type="nucleotide sequence ID" value="NZ_RJSE01000007.1"/>
</dbReference>
<dbReference type="Proteomes" id="UP000267128">
    <property type="component" value="Unassembled WGS sequence"/>
</dbReference>
<dbReference type="GO" id="GO:0005886">
    <property type="term" value="C:plasma membrane"/>
    <property type="evidence" value="ECO:0007669"/>
    <property type="project" value="UniProtKB-SubCell"/>
</dbReference>
<evidence type="ECO:0000256" key="2">
    <source>
        <dbReference type="ARBA" id="ARBA00010157"/>
    </source>
</evidence>
<protein>
    <submittedName>
        <fullName evidence="9">MMPL family transporter</fullName>
    </submittedName>
</protein>
<comment type="subcellular location">
    <subcellularLocation>
        <location evidence="1">Cell membrane</location>
        <topology evidence="1">Multi-pass membrane protein</topology>
    </subcellularLocation>
</comment>
<evidence type="ECO:0000256" key="3">
    <source>
        <dbReference type="ARBA" id="ARBA00022475"/>
    </source>
</evidence>
<evidence type="ECO:0000313" key="9">
    <source>
        <dbReference type="EMBL" id="RNL62385.1"/>
    </source>
</evidence>
<evidence type="ECO:0000256" key="6">
    <source>
        <dbReference type="ARBA" id="ARBA00023136"/>
    </source>
</evidence>
<dbReference type="Pfam" id="PF03176">
    <property type="entry name" value="MMPL"/>
    <property type="match status" value="2"/>
</dbReference>
<feature type="domain" description="SSD" evidence="8">
    <location>
        <begin position="178"/>
        <end position="327"/>
    </location>
</feature>
<feature type="transmembrane region" description="Helical" evidence="7">
    <location>
        <begin position="270"/>
        <end position="298"/>
    </location>
</feature>
<feature type="transmembrane region" description="Helical" evidence="7">
    <location>
        <begin position="683"/>
        <end position="706"/>
    </location>
</feature>
<keyword evidence="10" id="KW-1185">Reference proteome</keyword>
<feature type="transmembrane region" description="Helical" evidence="7">
    <location>
        <begin position="205"/>
        <end position="223"/>
    </location>
</feature>
<evidence type="ECO:0000256" key="7">
    <source>
        <dbReference type="SAM" id="Phobius"/>
    </source>
</evidence>
<keyword evidence="4 7" id="KW-0812">Transmembrane</keyword>
<keyword evidence="3" id="KW-1003">Cell membrane</keyword>
<feature type="transmembrane region" description="Helical" evidence="7">
    <location>
        <begin position="602"/>
        <end position="619"/>
    </location>
</feature>
<feature type="transmembrane region" description="Helical" evidence="7">
    <location>
        <begin position="651"/>
        <end position="671"/>
    </location>
</feature>
<keyword evidence="5 7" id="KW-1133">Transmembrane helix</keyword>
<accession>A0A3N0CG19</accession>
<feature type="transmembrane region" description="Helical" evidence="7">
    <location>
        <begin position="541"/>
        <end position="561"/>
    </location>
</feature>
<evidence type="ECO:0000256" key="5">
    <source>
        <dbReference type="ARBA" id="ARBA00022989"/>
    </source>
</evidence>
<dbReference type="AlphaFoldDB" id="A0A3N0CG19"/>
<dbReference type="Gene3D" id="1.20.1640.10">
    <property type="entry name" value="Multidrug efflux transporter AcrB transmembrane domain"/>
    <property type="match status" value="2"/>
</dbReference>
<evidence type="ECO:0000256" key="4">
    <source>
        <dbReference type="ARBA" id="ARBA00022692"/>
    </source>
</evidence>
<dbReference type="EMBL" id="RJSE01000007">
    <property type="protein sequence ID" value="RNL62385.1"/>
    <property type="molecule type" value="Genomic_DNA"/>
</dbReference>
<sequence length="747" mass="78511">MAWHLYRLGRWSFRHRRAVLALWVGLLLAMGVASSTLSGKTSDEFGVPGIESTQAFDLIKERTPDAAPDGATARIVYQAPKGETLESAANKALVLESLEATRTDHVIATSDPYAAGTVSEDGRTAYATVSYSKQSIELTDADRTALETSPDEARDAGLRVEIGGDAMQEAPETGTSELLGIVVAILVLVLTFGSMLVAGMPLLTALIGVGIGVTGITTLTGFMELGSTTPILAMMLGLAVGIDYALFIVSRYRHEVETGVEREEAAGRAVGTAGSAVVFAGLTVIIALAGLAIVNISFLTEMGLAAAGTVAVAVLIALTLLPALFGFAGKRITSGKLPFLKARDPEAVTAKPTRGRRWADFVTKHRTVTFVAGLAVAGVIAIPVASMQLALPDDGTAAAGSGPREAYDLIAENFGAGTNGPLMVVVDTKNSGHPVSAIEQVVEKVESIKSDVAAVISPVPDAGDAEATKAFDEQLDTAQYALVTVIPESGPSEARTQTLVDDIRDAVKDTEAKTGAQVLVTGQTALGVDISESLAKAFPRYLLVVVGFAFLLLMIVFRSIWVPLKAIVGFLLSVGVSLGATVAVFQWGWLSELIGVDKSGPVLFMLPLLLTGILFGLAMDYEVFLVSRMREEYVHGKAAVRSVVLGFQHGARVVTAAAVIMIGVFVGFALAGDPVIKSIGFGLAVGVLADAFLVRMTLVPAFMALMGDRMWWLPRWLDKLLPNLDIEGESLSLSADASLGEKERVEA</sequence>
<dbReference type="InterPro" id="IPR050545">
    <property type="entry name" value="Mycobact_MmpL"/>
</dbReference>
<name>A0A3N0CG19_9ACTN</name>
<dbReference type="InterPro" id="IPR004869">
    <property type="entry name" value="MMPL_dom"/>
</dbReference>